<dbReference type="PROSITE" id="PS50110">
    <property type="entry name" value="RESPONSE_REGULATORY"/>
    <property type="match status" value="1"/>
</dbReference>
<dbReference type="InterPro" id="IPR009057">
    <property type="entry name" value="Homeodomain-like_sf"/>
</dbReference>
<reference evidence="14" key="1">
    <citation type="submission" date="2020-10" db="EMBL/GenBank/DDBJ databases">
        <authorList>
            <person name="Gilroy R."/>
        </authorList>
    </citation>
    <scope>NUCLEOTIDE SEQUENCE</scope>
    <source>
        <strain evidence="14">ChiSjej3B21-11622</strain>
    </source>
</reference>
<dbReference type="InterPro" id="IPR011006">
    <property type="entry name" value="CheY-like_superfamily"/>
</dbReference>
<dbReference type="AlphaFoldDB" id="A0A9D1D002"/>
<dbReference type="SUPFAM" id="SSF46689">
    <property type="entry name" value="Homeodomain-like"/>
    <property type="match status" value="2"/>
</dbReference>
<keyword evidence="8" id="KW-0804">Transcription</keyword>
<evidence type="ECO:0000256" key="7">
    <source>
        <dbReference type="ARBA" id="ARBA00023125"/>
    </source>
</evidence>
<evidence type="ECO:0000256" key="4">
    <source>
        <dbReference type="ARBA" id="ARBA00022553"/>
    </source>
</evidence>
<feature type="coiled-coil region" evidence="11">
    <location>
        <begin position="109"/>
        <end position="146"/>
    </location>
</feature>
<dbReference type="InterPro" id="IPR041522">
    <property type="entry name" value="CdaR_GGDEF"/>
</dbReference>
<comment type="caution">
    <text evidence="14">The sequence shown here is derived from an EMBL/GenBank/DDBJ whole genome shotgun (WGS) entry which is preliminary data.</text>
</comment>
<evidence type="ECO:0000259" key="13">
    <source>
        <dbReference type="PROSITE" id="PS50110"/>
    </source>
</evidence>
<dbReference type="Pfam" id="PF17853">
    <property type="entry name" value="GGDEF_2"/>
    <property type="match status" value="1"/>
</dbReference>
<dbReference type="PROSITE" id="PS01124">
    <property type="entry name" value="HTH_ARAC_FAMILY_2"/>
    <property type="match status" value="1"/>
</dbReference>
<dbReference type="Pfam" id="PF00072">
    <property type="entry name" value="Response_reg"/>
    <property type="match status" value="1"/>
</dbReference>
<keyword evidence="6" id="KW-0805">Transcription regulation</keyword>
<evidence type="ECO:0000313" key="15">
    <source>
        <dbReference type="Proteomes" id="UP000886886"/>
    </source>
</evidence>
<dbReference type="Pfam" id="PF12833">
    <property type="entry name" value="HTH_18"/>
    <property type="match status" value="1"/>
</dbReference>
<evidence type="ECO:0000256" key="9">
    <source>
        <dbReference type="ARBA" id="ARBA00024867"/>
    </source>
</evidence>
<evidence type="ECO:0000259" key="12">
    <source>
        <dbReference type="PROSITE" id="PS01124"/>
    </source>
</evidence>
<dbReference type="InterPro" id="IPR020449">
    <property type="entry name" value="Tscrpt_reg_AraC-type_HTH"/>
</dbReference>
<dbReference type="Gene3D" id="3.40.50.2300">
    <property type="match status" value="1"/>
</dbReference>
<evidence type="ECO:0000256" key="2">
    <source>
        <dbReference type="ARBA" id="ARBA00018672"/>
    </source>
</evidence>
<evidence type="ECO:0000256" key="1">
    <source>
        <dbReference type="ARBA" id="ARBA00004496"/>
    </source>
</evidence>
<dbReference type="SMART" id="SM00342">
    <property type="entry name" value="HTH_ARAC"/>
    <property type="match status" value="1"/>
</dbReference>
<evidence type="ECO:0000256" key="11">
    <source>
        <dbReference type="SAM" id="Coils"/>
    </source>
</evidence>
<dbReference type="PRINTS" id="PR00032">
    <property type="entry name" value="HTHARAC"/>
</dbReference>
<evidence type="ECO:0000256" key="8">
    <source>
        <dbReference type="ARBA" id="ARBA00023163"/>
    </source>
</evidence>
<dbReference type="InterPro" id="IPR001789">
    <property type="entry name" value="Sig_transdc_resp-reg_receiver"/>
</dbReference>
<protein>
    <recommendedName>
        <fullName evidence="2">Stage 0 sporulation protein A homolog</fullName>
    </recommendedName>
</protein>
<dbReference type="Proteomes" id="UP000886886">
    <property type="component" value="Unassembled WGS sequence"/>
</dbReference>
<keyword evidence="5" id="KW-0902">Two-component regulatory system</keyword>
<dbReference type="InterPro" id="IPR018060">
    <property type="entry name" value="HTH_AraC"/>
</dbReference>
<dbReference type="GO" id="GO:0003700">
    <property type="term" value="F:DNA-binding transcription factor activity"/>
    <property type="evidence" value="ECO:0007669"/>
    <property type="project" value="InterPro"/>
</dbReference>
<evidence type="ECO:0000256" key="10">
    <source>
        <dbReference type="PROSITE-ProRule" id="PRU00169"/>
    </source>
</evidence>
<proteinExistence type="predicted"/>
<keyword evidence="11" id="KW-0175">Coiled coil</keyword>
<comment type="function">
    <text evidence="9">May play the central regulatory role in sporulation. It may be an element of the effector pathway responsible for the activation of sporulation genes in response to nutritional stress. Spo0A may act in concert with spo0H (a sigma factor) to control the expression of some genes that are critical to the sporulation process.</text>
</comment>
<comment type="subcellular location">
    <subcellularLocation>
        <location evidence="1">Cytoplasm</location>
    </subcellularLocation>
</comment>
<dbReference type="EMBL" id="DVFT01000081">
    <property type="protein sequence ID" value="HIQ95976.1"/>
    <property type="molecule type" value="Genomic_DNA"/>
</dbReference>
<keyword evidence="4 10" id="KW-0597">Phosphoprotein</keyword>
<gene>
    <name evidence="14" type="ORF">IAB26_05370</name>
</gene>
<dbReference type="CDD" id="cd17536">
    <property type="entry name" value="REC_YesN-like"/>
    <property type="match status" value="1"/>
</dbReference>
<evidence type="ECO:0000256" key="3">
    <source>
        <dbReference type="ARBA" id="ARBA00022490"/>
    </source>
</evidence>
<name>A0A9D1D002_9FIRM</name>
<dbReference type="SUPFAM" id="SSF52172">
    <property type="entry name" value="CheY-like"/>
    <property type="match status" value="1"/>
</dbReference>
<feature type="modified residue" description="4-aspartylphosphate" evidence="10">
    <location>
        <position position="55"/>
    </location>
</feature>
<evidence type="ECO:0000256" key="5">
    <source>
        <dbReference type="ARBA" id="ARBA00023012"/>
    </source>
</evidence>
<sequence length="543" mass="63243">MIRVFLVEDEVTVRENIKRMVPWEAYGFELVGEAADGELALPLIRKYQPDLLITDIKMPFMDGLTLCGIVKKEQPGIKIVILSGYDEFSYAQQAISIGVEDYLLKPIRKAAFVKRLEEIRRRFEAEQEKQEYYDKFKRELQEYEQHARRDFFETLIDGNMSYQEIYERADRLKLDIAAEIYNVLVFTLNANGNSSGERERYDEKSAGVLAELDKFFQENQECLPFRHSLFSYAVLIKGQKENFRSYVDRYVERLGEILSKGKKDAKWFIGVGEPVERISQLKDSYIKAMKAFSMRYVYDGHVMCEEEREQIYHAREEGINLESLDVNALDPDILKNFIGNGLYSEVDEFVKSYFYALGKESMESLVFRQYVMMNFKFSIQVCLKKMNIKTESAGQKDVEELLKAVGSSDQDMYEYAEEILKKAIRLRDENAGNQYRSVLKEAIQYIEQHYQEEEICLNSVAAAANVSPTHFSALFSQNMDKTFTEYLTEKRMNRAKELLRCSGLRSSEIAEQVGYKDSHYFSYLFKKTQGITPSDYRKAKGEA</sequence>
<keyword evidence="3" id="KW-0963">Cytoplasm</keyword>
<accession>A0A9D1D002</accession>
<reference evidence="14" key="2">
    <citation type="journal article" date="2021" name="PeerJ">
        <title>Extensive microbial diversity within the chicken gut microbiome revealed by metagenomics and culture.</title>
        <authorList>
            <person name="Gilroy R."/>
            <person name="Ravi A."/>
            <person name="Getino M."/>
            <person name="Pursley I."/>
            <person name="Horton D.L."/>
            <person name="Alikhan N.F."/>
            <person name="Baker D."/>
            <person name="Gharbi K."/>
            <person name="Hall N."/>
            <person name="Watson M."/>
            <person name="Adriaenssens E.M."/>
            <person name="Foster-Nyarko E."/>
            <person name="Jarju S."/>
            <person name="Secka A."/>
            <person name="Antonio M."/>
            <person name="Oren A."/>
            <person name="Chaudhuri R.R."/>
            <person name="La Ragione R."/>
            <person name="Hildebrand F."/>
            <person name="Pallen M.J."/>
        </authorList>
    </citation>
    <scope>NUCLEOTIDE SEQUENCE</scope>
    <source>
        <strain evidence="14">ChiSjej3B21-11622</strain>
    </source>
</reference>
<feature type="domain" description="HTH araC/xylS-type" evidence="12">
    <location>
        <begin position="440"/>
        <end position="539"/>
    </location>
</feature>
<dbReference type="Gene3D" id="1.10.10.60">
    <property type="entry name" value="Homeodomain-like"/>
    <property type="match status" value="2"/>
</dbReference>
<dbReference type="SMART" id="SM00448">
    <property type="entry name" value="REC"/>
    <property type="match status" value="1"/>
</dbReference>
<dbReference type="PANTHER" id="PTHR42713:SF3">
    <property type="entry name" value="TRANSCRIPTIONAL REGULATORY PROTEIN HPTR"/>
    <property type="match status" value="1"/>
</dbReference>
<dbReference type="InterPro" id="IPR051552">
    <property type="entry name" value="HptR"/>
</dbReference>
<dbReference type="GO" id="GO:0043565">
    <property type="term" value="F:sequence-specific DNA binding"/>
    <property type="evidence" value="ECO:0007669"/>
    <property type="project" value="InterPro"/>
</dbReference>
<dbReference type="PANTHER" id="PTHR42713">
    <property type="entry name" value="HISTIDINE KINASE-RELATED"/>
    <property type="match status" value="1"/>
</dbReference>
<dbReference type="GO" id="GO:0005737">
    <property type="term" value="C:cytoplasm"/>
    <property type="evidence" value="ECO:0007669"/>
    <property type="project" value="UniProtKB-SubCell"/>
</dbReference>
<evidence type="ECO:0000256" key="6">
    <source>
        <dbReference type="ARBA" id="ARBA00023015"/>
    </source>
</evidence>
<keyword evidence="7" id="KW-0238">DNA-binding</keyword>
<dbReference type="GO" id="GO:0000160">
    <property type="term" value="P:phosphorelay signal transduction system"/>
    <property type="evidence" value="ECO:0007669"/>
    <property type="project" value="UniProtKB-KW"/>
</dbReference>
<evidence type="ECO:0000313" key="14">
    <source>
        <dbReference type="EMBL" id="HIQ95976.1"/>
    </source>
</evidence>
<feature type="domain" description="Response regulatory" evidence="13">
    <location>
        <begin position="3"/>
        <end position="120"/>
    </location>
</feature>
<organism evidence="14 15">
    <name type="scientific">Candidatus Limivivens merdigallinarum</name>
    <dbReference type="NCBI Taxonomy" id="2840859"/>
    <lineage>
        <taxon>Bacteria</taxon>
        <taxon>Bacillati</taxon>
        <taxon>Bacillota</taxon>
        <taxon>Clostridia</taxon>
        <taxon>Lachnospirales</taxon>
        <taxon>Lachnospiraceae</taxon>
        <taxon>Lachnospiraceae incertae sedis</taxon>
        <taxon>Candidatus Limivivens</taxon>
    </lineage>
</organism>